<dbReference type="Gene3D" id="3.40.50.720">
    <property type="entry name" value="NAD(P)-binding Rossmann-like Domain"/>
    <property type="match status" value="1"/>
</dbReference>
<dbReference type="InterPro" id="IPR036291">
    <property type="entry name" value="NAD(P)-bd_dom_sf"/>
</dbReference>
<keyword evidence="4" id="KW-1185">Reference proteome</keyword>
<dbReference type="PRINTS" id="PR00080">
    <property type="entry name" value="SDRFAMILY"/>
</dbReference>
<name>A0A917G7M9_9NOCA</name>
<dbReference type="RefSeq" id="WP_188547341.1">
    <property type="nucleotide sequence ID" value="NZ_BMCU01000006.1"/>
</dbReference>
<dbReference type="GO" id="GO:0030497">
    <property type="term" value="P:fatty acid elongation"/>
    <property type="evidence" value="ECO:0007669"/>
    <property type="project" value="TreeGrafter"/>
</dbReference>
<dbReference type="InterPro" id="IPR020904">
    <property type="entry name" value="Sc_DH/Rdtase_CS"/>
</dbReference>
<dbReference type="PANTHER" id="PTHR42760:SF40">
    <property type="entry name" value="3-OXOACYL-[ACYL-CARRIER-PROTEIN] REDUCTASE, CHLOROPLASTIC"/>
    <property type="match status" value="1"/>
</dbReference>
<dbReference type="Pfam" id="PF13561">
    <property type="entry name" value="adh_short_C2"/>
    <property type="match status" value="1"/>
</dbReference>
<sequence length="268" mass="27251">MSGAHDGTTDKRVAAVTGAAQGLGAEIAERLALDGFSLVLLDLQEAGLERTKKHIESVVPGIDILTAAVDLSEESAVSASFATIDTHFGRLDALVNTAGGSGTAQVRSLDDVTADVWRKVLDNNLTSAFLCSREAVPLMLRHSYGRIVMFSSAVANGLSGPSGTVGARLPYAASKAAVNGLTKQLAKDLGTTGITVNSVSPGLVLPDEGRVRASFEALSNEAQAATRAAIPLGRTGTGTEIAAAVAYLVSEPAGFTSGCILAVDGAAT</sequence>
<evidence type="ECO:0000313" key="3">
    <source>
        <dbReference type="EMBL" id="GGG26727.1"/>
    </source>
</evidence>
<reference evidence="3" key="2">
    <citation type="submission" date="2020-09" db="EMBL/GenBank/DDBJ databases">
        <authorList>
            <person name="Sun Q."/>
            <person name="Sedlacek I."/>
        </authorList>
    </citation>
    <scope>NUCLEOTIDE SEQUENCE</scope>
    <source>
        <strain evidence="3">CCM 7905</strain>
    </source>
</reference>
<dbReference type="PANTHER" id="PTHR42760">
    <property type="entry name" value="SHORT-CHAIN DEHYDROGENASES/REDUCTASES FAMILY MEMBER"/>
    <property type="match status" value="1"/>
</dbReference>
<dbReference type="FunFam" id="3.40.50.720:FF:000084">
    <property type="entry name" value="Short-chain dehydrogenase reductase"/>
    <property type="match status" value="1"/>
</dbReference>
<accession>A0A917G7M9</accession>
<proteinExistence type="inferred from homology"/>
<dbReference type="InterPro" id="IPR002347">
    <property type="entry name" value="SDR_fam"/>
</dbReference>
<keyword evidence="2" id="KW-0560">Oxidoreductase</keyword>
<organism evidence="3 4">
    <name type="scientific">Rhodococcoides trifolii</name>
    <dbReference type="NCBI Taxonomy" id="908250"/>
    <lineage>
        <taxon>Bacteria</taxon>
        <taxon>Bacillati</taxon>
        <taxon>Actinomycetota</taxon>
        <taxon>Actinomycetes</taxon>
        <taxon>Mycobacteriales</taxon>
        <taxon>Nocardiaceae</taxon>
        <taxon>Rhodococcoides</taxon>
    </lineage>
</organism>
<gene>
    <name evidence="3" type="ORF">GCM10007304_45660</name>
</gene>
<dbReference type="GO" id="GO:0016616">
    <property type="term" value="F:oxidoreductase activity, acting on the CH-OH group of donors, NAD or NADP as acceptor"/>
    <property type="evidence" value="ECO:0007669"/>
    <property type="project" value="TreeGrafter"/>
</dbReference>
<protein>
    <submittedName>
        <fullName evidence="3">Short-chain dehydrogenase</fullName>
    </submittedName>
</protein>
<reference evidence="3" key="1">
    <citation type="journal article" date="2014" name="Int. J. Syst. Evol. Microbiol.">
        <title>Complete genome sequence of Corynebacterium casei LMG S-19264T (=DSM 44701T), isolated from a smear-ripened cheese.</title>
        <authorList>
            <consortium name="US DOE Joint Genome Institute (JGI-PGF)"/>
            <person name="Walter F."/>
            <person name="Albersmeier A."/>
            <person name="Kalinowski J."/>
            <person name="Ruckert C."/>
        </authorList>
    </citation>
    <scope>NUCLEOTIDE SEQUENCE</scope>
    <source>
        <strain evidence="3">CCM 7905</strain>
    </source>
</reference>
<dbReference type="EMBL" id="BMCU01000006">
    <property type="protein sequence ID" value="GGG26727.1"/>
    <property type="molecule type" value="Genomic_DNA"/>
</dbReference>
<evidence type="ECO:0000256" key="1">
    <source>
        <dbReference type="ARBA" id="ARBA00006484"/>
    </source>
</evidence>
<comment type="similarity">
    <text evidence="1">Belongs to the short-chain dehydrogenases/reductases (SDR) family.</text>
</comment>
<evidence type="ECO:0000313" key="4">
    <source>
        <dbReference type="Proteomes" id="UP000654257"/>
    </source>
</evidence>
<dbReference type="SUPFAM" id="SSF51735">
    <property type="entry name" value="NAD(P)-binding Rossmann-fold domains"/>
    <property type="match status" value="1"/>
</dbReference>
<dbReference type="Proteomes" id="UP000654257">
    <property type="component" value="Unassembled WGS sequence"/>
</dbReference>
<evidence type="ECO:0000256" key="2">
    <source>
        <dbReference type="ARBA" id="ARBA00023002"/>
    </source>
</evidence>
<dbReference type="AlphaFoldDB" id="A0A917G7M9"/>
<dbReference type="PROSITE" id="PS00061">
    <property type="entry name" value="ADH_SHORT"/>
    <property type="match status" value="1"/>
</dbReference>
<comment type="caution">
    <text evidence="3">The sequence shown here is derived from an EMBL/GenBank/DDBJ whole genome shotgun (WGS) entry which is preliminary data.</text>
</comment>
<dbReference type="PRINTS" id="PR00081">
    <property type="entry name" value="GDHRDH"/>
</dbReference>